<accession>A0A177EA91</accession>
<keyword evidence="2" id="KW-1185">Reference proteome</keyword>
<reference evidence="1 2" key="1">
    <citation type="submission" date="2016-02" db="EMBL/GenBank/DDBJ databases">
        <title>Discovery of a natural microsporidian pathogen with a broad tissue tropism in Caenorhabditis elegans.</title>
        <authorList>
            <person name="Luallen R.J."/>
            <person name="Reinke A.W."/>
            <person name="Tong L."/>
            <person name="Botts M.R."/>
            <person name="Felix M.-A."/>
            <person name="Troemel E.R."/>
        </authorList>
    </citation>
    <scope>NUCLEOTIDE SEQUENCE [LARGE SCALE GENOMIC DNA]</scope>
    <source>
        <strain evidence="1 2">JUm2807</strain>
    </source>
</reference>
<dbReference type="RefSeq" id="XP_067543580.1">
    <property type="nucleotide sequence ID" value="XM_067688392.1"/>
</dbReference>
<name>A0A177EA91_9MICR</name>
<dbReference type="AlphaFoldDB" id="A0A177EA91"/>
<sequence>MPVSDKIACVYYRTNNTQLTGCLLKKAIAAKERSIREKEKLVEIIDMLIVNTINLAEEVAFSETKTFDTFYRGSCNECPQNVSKLVVFFEEALAKKLPKK</sequence>
<comment type="caution">
    <text evidence="1">The sequence shown here is derived from an EMBL/GenBank/DDBJ whole genome shotgun (WGS) entry which is preliminary data.</text>
</comment>
<dbReference type="EMBL" id="LTDL01000042">
    <property type="protein sequence ID" value="OAG28835.1"/>
    <property type="molecule type" value="Genomic_DNA"/>
</dbReference>
<protein>
    <submittedName>
        <fullName evidence="1">Uncharacterized protein</fullName>
    </submittedName>
</protein>
<evidence type="ECO:0000313" key="2">
    <source>
        <dbReference type="Proteomes" id="UP000185944"/>
    </source>
</evidence>
<proteinExistence type="predicted"/>
<organism evidence="1 2">
    <name type="scientific">Nematocida displodere</name>
    <dbReference type="NCBI Taxonomy" id="1805483"/>
    <lineage>
        <taxon>Eukaryota</taxon>
        <taxon>Fungi</taxon>
        <taxon>Fungi incertae sedis</taxon>
        <taxon>Microsporidia</taxon>
        <taxon>Nematocida</taxon>
    </lineage>
</organism>
<evidence type="ECO:0000313" key="1">
    <source>
        <dbReference type="EMBL" id="OAG28835.1"/>
    </source>
</evidence>
<dbReference type="VEuPathDB" id="MicrosporidiaDB:NEDG_00974"/>
<gene>
    <name evidence="1" type="ORF">NEDG_00974</name>
</gene>
<dbReference type="OrthoDB" id="2189859at2759"/>
<dbReference type="GeneID" id="93647324"/>
<dbReference type="Proteomes" id="UP000185944">
    <property type="component" value="Unassembled WGS sequence"/>
</dbReference>